<evidence type="ECO:0000313" key="5">
    <source>
        <dbReference type="EMBL" id="AZF69597.1"/>
    </source>
</evidence>
<evidence type="ECO:0000313" key="18">
    <source>
        <dbReference type="Proteomes" id="UP000269431"/>
    </source>
</evidence>
<dbReference type="EMBL" id="CP033239">
    <property type="protein sequence ID" value="AZF77445.1"/>
    <property type="molecule type" value="Genomic_DNA"/>
</dbReference>
<evidence type="ECO:0000313" key="19">
    <source>
        <dbReference type="Proteomes" id="UP000273194"/>
    </source>
</evidence>
<protein>
    <submittedName>
        <fullName evidence="2">Uncharacterized protein</fullName>
    </submittedName>
</protein>
<dbReference type="Proteomes" id="UP000033106">
    <property type="component" value="Chromosome"/>
</dbReference>
<accession>A0A0E3K7C0</accession>
<evidence type="ECO:0000313" key="8">
    <source>
        <dbReference type="EMBL" id="AZF77445.1"/>
    </source>
</evidence>
<evidence type="ECO:0000313" key="23">
    <source>
        <dbReference type="Proteomes" id="UP000282269"/>
    </source>
</evidence>
<evidence type="ECO:0000313" key="9">
    <source>
        <dbReference type="EMBL" id="AZF80051.1"/>
    </source>
</evidence>
<dbReference type="Proteomes" id="UP000273194">
    <property type="component" value="Chromosome"/>
</dbReference>
<reference evidence="2" key="5">
    <citation type="submission" date="2018-10" db="EMBL/GenBank/DDBJ databases">
        <authorList>
            <person name="McCarthy S."/>
            <person name="Gradnigo J."/>
            <person name="Johnson T."/>
            <person name="Payne S."/>
            <person name="Lipzen A."/>
            <person name="Schackwitz W."/>
            <person name="Martin J."/>
            <person name="Moriyama E."/>
            <person name="Blum P."/>
        </authorList>
    </citation>
    <scope>NUCLEOTIDE SEQUENCE</scope>
    <source>
        <strain evidence="1">SARC-B</strain>
        <strain evidence="2">SARC-C</strain>
        <strain evidence="3">SULA</strain>
    </source>
</reference>
<dbReference type="Proteomes" id="UP000282269">
    <property type="component" value="Chromosome"/>
</dbReference>
<dbReference type="GeneID" id="1453689"/>
<dbReference type="OMA" id="NERTNEA"/>
<evidence type="ECO:0000313" key="1">
    <source>
        <dbReference type="EMBL" id="AKA72464.1"/>
    </source>
</evidence>
<evidence type="ECO:0000313" key="21">
    <source>
        <dbReference type="Proteomes" id="UP000275843"/>
    </source>
</evidence>
<evidence type="ECO:0000313" key="24">
    <source>
        <dbReference type="Proteomes" id="UP000594632"/>
    </source>
</evidence>
<evidence type="ECO:0000313" key="12">
    <source>
        <dbReference type="EMBL" id="SAI85887.1"/>
    </source>
</evidence>
<evidence type="ECO:0000313" key="3">
    <source>
        <dbReference type="EMBL" id="AKA77856.1"/>
    </source>
</evidence>
<dbReference type="Proteomes" id="UP000267993">
    <property type="component" value="Chromosome"/>
</dbReference>
<dbReference type="EMBL" id="CP033241">
    <property type="protein sequence ID" value="AZF82659.1"/>
    <property type="molecule type" value="Genomic_DNA"/>
</dbReference>
<dbReference type="OrthoDB" id="35384at2157"/>
<proteinExistence type="predicted"/>
<evidence type="ECO:0000313" key="22">
    <source>
        <dbReference type="Proteomes" id="UP000278715"/>
    </source>
</evidence>
<evidence type="ECO:0000313" key="6">
    <source>
        <dbReference type="EMBL" id="AZF72217.1"/>
    </source>
</evidence>
<reference evidence="13 14" key="1">
    <citation type="journal article" date="2015" name="Genome Announc.">
        <title>Complete Genome Sequence of Sulfolobus solfataricus Strain 98/2 and Evolved Derivatives.</title>
        <authorList>
            <person name="McCarthy S."/>
            <person name="Gradnigo J."/>
            <person name="Johnson T."/>
            <person name="Payne S."/>
            <person name="Lipzen A."/>
            <person name="Martin J."/>
            <person name="Schackwitz W."/>
            <person name="Moriyama E."/>
            <person name="Blum P."/>
        </authorList>
    </citation>
    <scope>NUCLEOTIDE SEQUENCE [LARGE SCALE GENOMIC DNA]</scope>
    <source>
        <strain evidence="13">98/2 SULC</strain>
        <strain evidence="1">SARC-B</strain>
        <strain evidence="2">SARC-C</strain>
        <strain evidence="3 15">SULA</strain>
        <strain evidence="14">SULB</strain>
    </source>
</reference>
<reference evidence="17 18" key="4">
    <citation type="journal article" date="2018" name="Proc. Natl. Acad. Sci. U.S.A.">
        <title>Nonmutational mechanism of inheritance in the Archaeon Sulfolobus solfataricus.</title>
        <authorList>
            <person name="Payne S."/>
            <person name="McCarthy S."/>
            <person name="Johnson T."/>
            <person name="North E."/>
            <person name="Blum P."/>
        </authorList>
    </citation>
    <scope>NUCLEOTIDE SEQUENCE [LARGE SCALE GENOMIC DNA]</scope>
    <source>
        <strain evidence="5 17">SARC-H</strain>
        <strain evidence="6 21">SARC-I</strain>
        <strain evidence="8 22">SARC-N</strain>
        <strain evidence="9 23">SARC-O</strain>
        <strain evidence="10 18">SUL120</strain>
        <strain evidence="4 19">SULG</strain>
        <strain evidence="7 20">SULM</strain>
    </source>
</reference>
<dbReference type="EMBL" id="LT549890">
    <property type="protein sequence ID" value="SAI85887.1"/>
    <property type="molecule type" value="Genomic_DNA"/>
</dbReference>
<evidence type="ECO:0000313" key="11">
    <source>
        <dbReference type="EMBL" id="QPG49488.1"/>
    </source>
</evidence>
<dbReference type="EMBL" id="CP033240">
    <property type="protein sequence ID" value="AZF80051.1"/>
    <property type="molecule type" value="Genomic_DNA"/>
</dbReference>
<evidence type="ECO:0000313" key="4">
    <source>
        <dbReference type="EMBL" id="AZF66977.1"/>
    </source>
</evidence>
<name>A0A0E3K7C0_SACSO</name>
<evidence type="ECO:0000313" key="2">
    <source>
        <dbReference type="EMBL" id="AKA75164.1"/>
    </source>
</evidence>
<reference evidence="11 24" key="6">
    <citation type="journal article" date="2020" name="Nat. Commun.">
        <title>The structures of two archaeal type IV pili illuminate evolutionary relationships.</title>
        <authorList>
            <person name="Wang F."/>
            <person name="Baquero D.P."/>
            <person name="Su Z."/>
            <person name="Beltran L.C."/>
            <person name="Prangishvili D."/>
            <person name="Krupovic M."/>
            <person name="Egelman E.H."/>
        </authorList>
    </citation>
    <scope>NUCLEOTIDE SEQUENCE [LARGE SCALE GENOMIC DNA]</scope>
    <source>
        <strain evidence="11 24">POZ149</strain>
    </source>
</reference>
<dbReference type="Proteomes" id="UP000594632">
    <property type="component" value="Chromosome"/>
</dbReference>
<dbReference type="EMBL" id="CP033237">
    <property type="protein sequence ID" value="AZF72217.1"/>
    <property type="molecule type" value="Genomic_DNA"/>
</dbReference>
<dbReference type="EMBL" id="CP050869">
    <property type="protein sequence ID" value="QPG49488.1"/>
    <property type="molecule type" value="Genomic_DNA"/>
</dbReference>
<dbReference type="Proteomes" id="UP000273443">
    <property type="component" value="Chromosome"/>
</dbReference>
<reference evidence="12" key="2">
    <citation type="submission" date="2016-04" db="EMBL/GenBank/DDBJ databases">
        <authorList>
            <person name="Evans L.H."/>
            <person name="Alamgir A."/>
            <person name="Owens N."/>
            <person name="Weber N.D."/>
            <person name="Virtaneva K."/>
            <person name="Barbian K."/>
            <person name="Babar A."/>
            <person name="Rosenke K."/>
        </authorList>
    </citation>
    <scope>NUCLEOTIDE SEQUENCE</scope>
    <source>
        <strain evidence="12">P1</strain>
    </source>
</reference>
<dbReference type="KEGG" id="ssof:SULC_0007"/>
<evidence type="ECO:0000313" key="14">
    <source>
        <dbReference type="Proteomes" id="UP000033085"/>
    </source>
</evidence>
<dbReference type="Proteomes" id="UP000275843">
    <property type="component" value="Chromosome"/>
</dbReference>
<dbReference type="GeneID" id="44127925"/>
<evidence type="ECO:0000313" key="16">
    <source>
        <dbReference type="Proteomes" id="UP000076770"/>
    </source>
</evidence>
<dbReference type="RefSeq" id="WP_009992108.1">
    <property type="nucleotide sequence ID" value="NZ_CP011055.2"/>
</dbReference>
<dbReference type="EMBL" id="CP011057">
    <property type="protein sequence ID" value="AKA77856.1"/>
    <property type="molecule type" value="Genomic_DNA"/>
</dbReference>
<evidence type="ECO:0000313" key="7">
    <source>
        <dbReference type="EMBL" id="AZF74837.1"/>
    </source>
</evidence>
<reference evidence="16" key="3">
    <citation type="submission" date="2016-04" db="EMBL/GenBank/DDBJ databases">
        <authorList>
            <person name="Shah S.A."/>
            <person name="Garrett R.A."/>
        </authorList>
    </citation>
    <scope>NUCLEOTIDE SEQUENCE [LARGE SCALE GENOMIC DNA]</scope>
    <source>
        <strain evidence="16">ATCC 35091 / DSM 1616 / JCM 8930 / NBRC 15331 / P1</strain>
    </source>
</reference>
<dbReference type="PATRIC" id="fig|2287.6.peg.8"/>
<dbReference type="Proteomes" id="UP000076770">
    <property type="component" value="Chromosome i"/>
</dbReference>
<gene>
    <name evidence="11" type="ORF">HFC64_06345</name>
    <name evidence="12" type="ORF">SSOP1_2333</name>
    <name evidence="3" type="ORF">SULA_0007</name>
    <name evidence="1" type="ORF">SULB_0008</name>
    <name evidence="2" type="ORF">SULC_0007</name>
    <name evidence="4" type="ORF">SULG_00040</name>
    <name evidence="5" type="ORF">SULH_00040</name>
    <name evidence="6" type="ORF">SULI_00040</name>
    <name evidence="7" type="ORF">SULM_00040</name>
    <name evidence="8" type="ORF">SULN_00040</name>
    <name evidence="9" type="ORF">SULO_00040</name>
    <name evidence="10" type="ORF">SULZ_00040</name>
</gene>
<dbReference type="KEGG" id="ssol:SULB_0008"/>
<dbReference type="EMBL" id="CP033238">
    <property type="protein sequence ID" value="AZF74837.1"/>
    <property type="molecule type" value="Genomic_DNA"/>
</dbReference>
<dbReference type="KEGG" id="ssoa:SULA_0007"/>
<organism evidence="2 13">
    <name type="scientific">Saccharolobus solfataricus</name>
    <name type="common">Sulfolobus solfataricus</name>
    <dbReference type="NCBI Taxonomy" id="2287"/>
    <lineage>
        <taxon>Archaea</taxon>
        <taxon>Thermoproteota</taxon>
        <taxon>Thermoprotei</taxon>
        <taxon>Sulfolobales</taxon>
        <taxon>Sulfolobaceae</taxon>
        <taxon>Saccharolobus</taxon>
    </lineage>
</organism>
<evidence type="ECO:0000313" key="13">
    <source>
        <dbReference type="Proteomes" id="UP000033057"/>
    </source>
</evidence>
<evidence type="ECO:0000313" key="17">
    <source>
        <dbReference type="Proteomes" id="UP000267993"/>
    </source>
</evidence>
<dbReference type="EMBL" id="CP033235">
    <property type="protein sequence ID" value="AZF66977.1"/>
    <property type="molecule type" value="Genomic_DNA"/>
</dbReference>
<dbReference type="Proteomes" id="UP000278715">
    <property type="component" value="Chromosome"/>
</dbReference>
<dbReference type="EMBL" id="CP033236">
    <property type="protein sequence ID" value="AZF69597.1"/>
    <property type="molecule type" value="Genomic_DNA"/>
</dbReference>
<sequence length="238" mass="27391">MKCSTKSIREIRGFSFLVPNCDSTLLREKFESFRKLSNEENKTYIIRIADSNYFKFEVLMLPNSLTLLTISTVRGTNNINLRDFEMLDELQTLACCAYQKEELKNTTSNFLSPTAQIAEAEVVDLISTDEEFECQIECDNVSWNEIKLPESTEGKWTTTELASTSRLYLKALSGQAKFLTISTERPQNSIKFTSMERLGALCCFLTELKRKLNECPTLRDVLQPYLQVKTGRKRKKNE</sequence>
<dbReference type="EMBL" id="CP011055">
    <property type="protein sequence ID" value="AKA72464.1"/>
    <property type="molecule type" value="Genomic_DNA"/>
</dbReference>
<dbReference type="Proteomes" id="UP000033085">
    <property type="component" value="Chromosome"/>
</dbReference>
<dbReference type="Proteomes" id="UP000269431">
    <property type="component" value="Chromosome"/>
</dbReference>
<evidence type="ECO:0000313" key="15">
    <source>
        <dbReference type="Proteomes" id="UP000033106"/>
    </source>
</evidence>
<dbReference type="AlphaFoldDB" id="A0A0E3K7C0"/>
<dbReference type="EMBL" id="CP011056">
    <property type="protein sequence ID" value="AKA75164.1"/>
    <property type="molecule type" value="Genomic_DNA"/>
</dbReference>
<evidence type="ECO:0000313" key="10">
    <source>
        <dbReference type="EMBL" id="AZF82659.1"/>
    </source>
</evidence>
<evidence type="ECO:0000313" key="20">
    <source>
        <dbReference type="Proteomes" id="UP000273443"/>
    </source>
</evidence>
<dbReference type="Proteomes" id="UP000033057">
    <property type="component" value="Chromosome"/>
</dbReference>